<evidence type="ECO:0000256" key="1">
    <source>
        <dbReference type="SAM" id="MobiDB-lite"/>
    </source>
</evidence>
<comment type="caution">
    <text evidence="2">The sequence shown here is derived from an EMBL/GenBank/DDBJ whole genome shotgun (WGS) entry which is preliminary data.</text>
</comment>
<dbReference type="Proteomes" id="UP000437736">
    <property type="component" value="Unassembled WGS sequence"/>
</dbReference>
<sequence>MRTNRRSGGADDDDPAVDRGRARSHHSVPRPIEPLLPREFTAPVDYRWPDYVPTPDGREWWIPDNPDF</sequence>
<proteinExistence type="predicted"/>
<feature type="region of interest" description="Disordered" evidence="1">
    <location>
        <begin position="1"/>
        <end position="36"/>
    </location>
</feature>
<evidence type="ECO:0000313" key="2">
    <source>
        <dbReference type="EMBL" id="MST32312.1"/>
    </source>
</evidence>
<keyword evidence="3" id="KW-1185">Reference proteome</keyword>
<reference evidence="2 3" key="1">
    <citation type="submission" date="2019-11" db="EMBL/GenBank/DDBJ databases">
        <title>Acidiferrimicrobium australis gen. nov., sp. nov., an acidophilic and obligately heterotrophic, member of the Actinobacteria that catalyses dissimilatory oxido- reduction of iron isolated from metal-rich acidic water in Chile.</title>
        <authorList>
            <person name="Gonzalez D."/>
            <person name="Huber K."/>
            <person name="Hedrich S."/>
            <person name="Rojas-Villalobos C."/>
            <person name="Quatrini R."/>
            <person name="Dinamarca M.A."/>
            <person name="Schwarz A."/>
            <person name="Canales C."/>
            <person name="Nancucheo I."/>
        </authorList>
    </citation>
    <scope>NUCLEOTIDE SEQUENCE [LARGE SCALE GENOMIC DNA]</scope>
    <source>
        <strain evidence="2 3">USS-CCA1</strain>
    </source>
</reference>
<evidence type="ECO:0000313" key="3">
    <source>
        <dbReference type="Proteomes" id="UP000437736"/>
    </source>
</evidence>
<organism evidence="2 3">
    <name type="scientific">Acidiferrimicrobium australe</name>
    <dbReference type="NCBI Taxonomy" id="2664430"/>
    <lineage>
        <taxon>Bacteria</taxon>
        <taxon>Bacillati</taxon>
        <taxon>Actinomycetota</taxon>
        <taxon>Acidimicrobiia</taxon>
        <taxon>Acidimicrobiales</taxon>
        <taxon>Acidimicrobiaceae</taxon>
        <taxon>Acidiferrimicrobium</taxon>
    </lineage>
</organism>
<protein>
    <submittedName>
        <fullName evidence="2">Uncharacterized protein</fullName>
    </submittedName>
</protein>
<accession>A0ABW9QR62</accession>
<dbReference type="EMBL" id="WJHE01000268">
    <property type="protein sequence ID" value="MST32312.1"/>
    <property type="molecule type" value="Genomic_DNA"/>
</dbReference>
<name>A0ABW9QR62_9ACTN</name>
<gene>
    <name evidence="2" type="ORF">GHK86_06190</name>
</gene>